<sequence>MTQILLCIVTVHIFILAFAPTEAVVEGNGRELDSRGLRSPTAAVACKLDQFANEHGVCLSCSWCVDVVSIKDFQARFHRVKICGKYAQDCPKLDEVKPTTTTLHPASRSSKMTQFSTNNIGKLPEQTNIVHTNRAGDYVTKNVSITPQPDGKSTLSRIPIWLWIAIGIVVTAVIIAIVLLIIRVCLNKRRPRSNSKEGQTAPLVRQEEGCIGNSVPSIVLAAGAIRERSQI</sequence>
<reference evidence="2" key="1">
    <citation type="submission" date="2016-11" db="UniProtKB">
        <authorList>
            <consortium name="WormBaseParasite"/>
        </authorList>
    </citation>
    <scope>IDENTIFICATION</scope>
</reference>
<keyword evidence="1" id="KW-1185">Reference proteome</keyword>
<proteinExistence type="predicted"/>
<dbReference type="Proteomes" id="UP000095280">
    <property type="component" value="Unplaced"/>
</dbReference>
<evidence type="ECO:0000313" key="1">
    <source>
        <dbReference type="Proteomes" id="UP000095280"/>
    </source>
</evidence>
<organism evidence="1 2">
    <name type="scientific">Macrostomum lignano</name>
    <dbReference type="NCBI Taxonomy" id="282301"/>
    <lineage>
        <taxon>Eukaryota</taxon>
        <taxon>Metazoa</taxon>
        <taxon>Spiralia</taxon>
        <taxon>Lophotrochozoa</taxon>
        <taxon>Platyhelminthes</taxon>
        <taxon>Rhabditophora</taxon>
        <taxon>Macrostomorpha</taxon>
        <taxon>Macrostomida</taxon>
        <taxon>Macrostomidae</taxon>
        <taxon>Macrostomum</taxon>
    </lineage>
</organism>
<dbReference type="AlphaFoldDB" id="A0A1I8HG65"/>
<evidence type="ECO:0000313" key="2">
    <source>
        <dbReference type="WBParaSite" id="maker-uti_cns_0005975-snap-gene-0.3-mRNA-1"/>
    </source>
</evidence>
<accession>A0A1I8HG65</accession>
<protein>
    <submittedName>
        <fullName evidence="2">TNFR-Cys domain-containing protein</fullName>
    </submittedName>
</protein>
<name>A0A1I8HG65_9PLAT</name>
<dbReference type="WBParaSite" id="maker-uti_cns_0005975-snap-gene-0.3-mRNA-1">
    <property type="protein sequence ID" value="maker-uti_cns_0005975-snap-gene-0.3-mRNA-1"/>
    <property type="gene ID" value="maker-uti_cns_0005975-snap-gene-0.3"/>
</dbReference>